<dbReference type="Pfam" id="PF10411">
    <property type="entry name" value="DsbC_N"/>
    <property type="match status" value="1"/>
</dbReference>
<evidence type="ECO:0000256" key="4">
    <source>
        <dbReference type="ARBA" id="ARBA00022764"/>
    </source>
</evidence>
<keyword evidence="4 7" id="KW-0574">Periplasm</keyword>
<dbReference type="GO" id="GO:0016853">
    <property type="term" value="F:isomerase activity"/>
    <property type="evidence" value="ECO:0007669"/>
    <property type="project" value="UniProtKB-KW"/>
</dbReference>
<keyword evidence="11" id="KW-1185">Reference proteome</keyword>
<evidence type="ECO:0000259" key="9">
    <source>
        <dbReference type="Pfam" id="PF13098"/>
    </source>
</evidence>
<dbReference type="InterPro" id="IPR018950">
    <property type="entry name" value="DiS-bond_isomerase_DsbC/G_N"/>
</dbReference>
<organism evidence="10 11">
    <name type="scientific">Ferrimonas lipolytica</name>
    <dbReference type="NCBI Taxonomy" id="2724191"/>
    <lineage>
        <taxon>Bacteria</taxon>
        <taxon>Pseudomonadati</taxon>
        <taxon>Pseudomonadota</taxon>
        <taxon>Gammaproteobacteria</taxon>
        <taxon>Alteromonadales</taxon>
        <taxon>Ferrimonadaceae</taxon>
        <taxon>Ferrimonas</taxon>
    </lineage>
</organism>
<dbReference type="PANTHER" id="PTHR35272:SF3">
    <property type="entry name" value="THIOL:DISULFIDE INTERCHANGE PROTEIN DSBC"/>
    <property type="match status" value="1"/>
</dbReference>
<protein>
    <recommendedName>
        <fullName evidence="7">Thiol:disulfide interchange protein</fullName>
    </recommendedName>
</protein>
<dbReference type="GO" id="GO:0042597">
    <property type="term" value="C:periplasmic space"/>
    <property type="evidence" value="ECO:0007669"/>
    <property type="project" value="UniProtKB-SubCell"/>
</dbReference>
<dbReference type="Gene3D" id="3.10.450.70">
    <property type="entry name" value="Disulphide bond isomerase, DsbC/G, N-terminal"/>
    <property type="match status" value="1"/>
</dbReference>
<dbReference type="EMBL" id="CP051180">
    <property type="protein sequence ID" value="QIZ77451.1"/>
    <property type="molecule type" value="Genomic_DNA"/>
</dbReference>
<dbReference type="InterPro" id="IPR012336">
    <property type="entry name" value="Thioredoxin-like_fold"/>
</dbReference>
<evidence type="ECO:0000256" key="2">
    <source>
        <dbReference type="ARBA" id="ARBA00009813"/>
    </source>
</evidence>
<dbReference type="SUPFAM" id="SSF54423">
    <property type="entry name" value="DsbC/DsbG N-terminal domain-like"/>
    <property type="match status" value="1"/>
</dbReference>
<sequence length="240" mass="25775">MKKSLSSLLVGALLAVATGVNASDDIATKIATKVADSLNVTVNKVVPSPVNDIYQVYSDKGVFYVTADGSKMFHGNLYDLDNGLTNLTDQAMSEVRRQELAATAGTTIDYPAQDEKYVVNVFTDISCGYCRKLHNEMAEYNALGITVRYLAYPRNGRNAPAWQQMEQVWCAADPQDALDNAKANIKMSGTSNCDAAQNVAMHHSLGGSFGLSGTPAIVLEDGTMLGGYLPPAKLLDVLEK</sequence>
<dbReference type="InterPro" id="IPR033954">
    <property type="entry name" value="DiS-bond_Isoase_DsbC/G"/>
</dbReference>
<evidence type="ECO:0000256" key="3">
    <source>
        <dbReference type="ARBA" id="ARBA00022729"/>
    </source>
</evidence>
<name>A0A6H1UEE0_9GAMM</name>
<keyword evidence="3 7" id="KW-0732">Signal</keyword>
<keyword evidence="10" id="KW-0413">Isomerase</keyword>
<dbReference type="InterPro" id="IPR036249">
    <property type="entry name" value="Thioredoxin-like_sf"/>
</dbReference>
<dbReference type="InterPro" id="IPR051470">
    <property type="entry name" value="Thiol:disulfide_interchange"/>
</dbReference>
<dbReference type="CDD" id="cd03020">
    <property type="entry name" value="DsbA_DsbC_DsbG"/>
    <property type="match status" value="1"/>
</dbReference>
<dbReference type="Pfam" id="PF13098">
    <property type="entry name" value="Thioredoxin_2"/>
    <property type="match status" value="1"/>
</dbReference>
<feature type="domain" description="Disulphide bond isomerase DsbC/G N-terminal" evidence="8">
    <location>
        <begin position="26"/>
        <end position="88"/>
    </location>
</feature>
<dbReference type="InterPro" id="IPR009094">
    <property type="entry name" value="DiS-bond_isomerase_DsbC/G_N_sf"/>
</dbReference>
<feature type="domain" description="Thioredoxin-like fold" evidence="9">
    <location>
        <begin position="112"/>
        <end position="238"/>
    </location>
</feature>
<evidence type="ECO:0000313" key="10">
    <source>
        <dbReference type="EMBL" id="QIZ77451.1"/>
    </source>
</evidence>
<dbReference type="PANTHER" id="PTHR35272">
    <property type="entry name" value="THIOL:DISULFIDE INTERCHANGE PROTEIN DSBC-RELATED"/>
    <property type="match status" value="1"/>
</dbReference>
<keyword evidence="6 7" id="KW-0676">Redox-active center</keyword>
<comment type="function">
    <text evidence="7">Required for disulfide bond formation in some periplasmic proteins. Acts by transferring its disulfide bond to other proteins and is reduced in the process.</text>
</comment>
<comment type="similarity">
    <text evidence="2 7">Belongs to the thioredoxin family. DsbC subfamily.</text>
</comment>
<evidence type="ECO:0000256" key="6">
    <source>
        <dbReference type="ARBA" id="ARBA00023284"/>
    </source>
</evidence>
<keyword evidence="5" id="KW-1015">Disulfide bond</keyword>
<accession>A0A6H1UEE0</accession>
<dbReference type="Gene3D" id="3.40.30.10">
    <property type="entry name" value="Glutaredoxin"/>
    <property type="match status" value="1"/>
</dbReference>
<evidence type="ECO:0000256" key="5">
    <source>
        <dbReference type="ARBA" id="ARBA00023157"/>
    </source>
</evidence>
<dbReference type="Proteomes" id="UP000501602">
    <property type="component" value="Chromosome"/>
</dbReference>
<proteinExistence type="inferred from homology"/>
<evidence type="ECO:0000256" key="7">
    <source>
        <dbReference type="RuleBase" id="RU364038"/>
    </source>
</evidence>
<feature type="signal peptide" evidence="7">
    <location>
        <begin position="1"/>
        <end position="22"/>
    </location>
</feature>
<dbReference type="NCBIfam" id="NF008129">
    <property type="entry name" value="PRK10877.1"/>
    <property type="match status" value="1"/>
</dbReference>
<dbReference type="AlphaFoldDB" id="A0A6H1UEE0"/>
<gene>
    <name evidence="10" type="primary">dsbC</name>
    <name evidence="10" type="ORF">HER31_11480</name>
</gene>
<dbReference type="RefSeq" id="WP_168660711.1">
    <property type="nucleotide sequence ID" value="NZ_CP051180.1"/>
</dbReference>
<evidence type="ECO:0000256" key="1">
    <source>
        <dbReference type="ARBA" id="ARBA00004418"/>
    </source>
</evidence>
<feature type="chain" id="PRO_5026375903" description="Thiol:disulfide interchange protein" evidence="7">
    <location>
        <begin position="23"/>
        <end position="240"/>
    </location>
</feature>
<comment type="subcellular location">
    <subcellularLocation>
        <location evidence="1 7">Periplasm</location>
    </subcellularLocation>
</comment>
<reference evidence="10 11" key="1">
    <citation type="submission" date="2020-04" db="EMBL/GenBank/DDBJ databases">
        <title>Ferrimonas sp. S7 isolated from sea water.</title>
        <authorList>
            <person name="Bae S.S."/>
            <person name="Baek K."/>
        </authorList>
    </citation>
    <scope>NUCLEOTIDE SEQUENCE [LARGE SCALE GENOMIC DNA]</scope>
    <source>
        <strain evidence="10 11">S7</strain>
    </source>
</reference>
<evidence type="ECO:0000259" key="8">
    <source>
        <dbReference type="Pfam" id="PF10411"/>
    </source>
</evidence>
<evidence type="ECO:0000313" key="11">
    <source>
        <dbReference type="Proteomes" id="UP000501602"/>
    </source>
</evidence>
<dbReference type="SUPFAM" id="SSF52833">
    <property type="entry name" value="Thioredoxin-like"/>
    <property type="match status" value="1"/>
</dbReference>
<dbReference type="KEGG" id="fes:HER31_11480"/>